<accession>A0A1W9YWW2</accession>
<reference evidence="3 4" key="1">
    <citation type="submission" date="2017-02" db="EMBL/GenBank/DDBJ databases">
        <title>The new phylogeny of genus Mycobacterium.</title>
        <authorList>
            <person name="Tortoli E."/>
            <person name="Trovato A."/>
            <person name="Cirillo D.M."/>
        </authorList>
    </citation>
    <scope>NUCLEOTIDE SEQUENCE [LARGE SCALE GENOMIC DNA]</scope>
    <source>
        <strain evidence="3 4">DSM 45578</strain>
    </source>
</reference>
<dbReference type="Proteomes" id="UP000192366">
    <property type="component" value="Unassembled WGS sequence"/>
</dbReference>
<sequence>MRYLVTGACGFIGSTLVDRLLAEGDEVIGIDNLSTGVPANLDQALRYNRIRPGKFTFLKADIQATELAGIVDGANPDVVCHLAAQVDLRASVTDPQFDARANVLGTINLLEATRRAGVRRLVYAASGGSRYGAPTSLPVAESAPLNPLSPYAVAKVAGEMYIRAYASMYGIAPICLGLSNVYGPRQNPFGEAGVIAVFGSRMISGKPVTVYGDGTATRDYVYVDDVVDAFVRAGRAPLSTVGTYNIGTGQQASVAEVHRAIAAVLDDPAPPCFAASRTGELHEIALDATQARNELGWEPAVDLAEGIERTMRWLRTTLDPEPALLMDA</sequence>
<dbReference type="InterPro" id="IPR036291">
    <property type="entry name" value="NAD(P)-bd_dom_sf"/>
</dbReference>
<comment type="similarity">
    <text evidence="1">Belongs to the NAD(P)-dependent epimerase/dehydratase family.</text>
</comment>
<evidence type="ECO:0000313" key="3">
    <source>
        <dbReference type="EMBL" id="ORA04563.1"/>
    </source>
</evidence>
<dbReference type="STRING" id="564198.BST17_12690"/>
<dbReference type="Pfam" id="PF01370">
    <property type="entry name" value="Epimerase"/>
    <property type="match status" value="1"/>
</dbReference>
<gene>
    <name evidence="3" type="ORF">BST17_12690</name>
</gene>
<dbReference type="Gene3D" id="3.90.25.10">
    <property type="entry name" value="UDP-galactose 4-epimerase, domain 1"/>
    <property type="match status" value="1"/>
</dbReference>
<proteinExistence type="inferred from homology"/>
<dbReference type="SUPFAM" id="SSF51735">
    <property type="entry name" value="NAD(P)-binding Rossmann-fold domains"/>
    <property type="match status" value="1"/>
</dbReference>
<dbReference type="RefSeq" id="WP_083058357.1">
    <property type="nucleotide sequence ID" value="NZ_JACKVM010000016.1"/>
</dbReference>
<organism evidence="3 4">
    <name type="scientific">Mycolicibacterium bacteremicum</name>
    <name type="common">Mycobacterium bacteremicum</name>
    <dbReference type="NCBI Taxonomy" id="564198"/>
    <lineage>
        <taxon>Bacteria</taxon>
        <taxon>Bacillati</taxon>
        <taxon>Actinomycetota</taxon>
        <taxon>Actinomycetes</taxon>
        <taxon>Mycobacteriales</taxon>
        <taxon>Mycobacteriaceae</taxon>
        <taxon>Mycolicibacterium</taxon>
    </lineage>
</organism>
<keyword evidence="4" id="KW-1185">Reference proteome</keyword>
<dbReference type="AlphaFoldDB" id="A0A1W9YWW2"/>
<name>A0A1W9YWW2_MYCBA</name>
<dbReference type="OrthoDB" id="9801785at2"/>
<evidence type="ECO:0000313" key="4">
    <source>
        <dbReference type="Proteomes" id="UP000192366"/>
    </source>
</evidence>
<dbReference type="EMBL" id="MVHJ01000009">
    <property type="protein sequence ID" value="ORA04563.1"/>
    <property type="molecule type" value="Genomic_DNA"/>
</dbReference>
<dbReference type="InterPro" id="IPR001509">
    <property type="entry name" value="Epimerase_deHydtase"/>
</dbReference>
<protein>
    <submittedName>
        <fullName evidence="3">UDP-glucose 4-epimerase</fullName>
    </submittedName>
</protein>
<comment type="caution">
    <text evidence="3">The sequence shown here is derived from an EMBL/GenBank/DDBJ whole genome shotgun (WGS) entry which is preliminary data.</text>
</comment>
<evidence type="ECO:0000256" key="1">
    <source>
        <dbReference type="ARBA" id="ARBA00007637"/>
    </source>
</evidence>
<dbReference type="Gene3D" id="3.40.50.720">
    <property type="entry name" value="NAD(P)-binding Rossmann-like Domain"/>
    <property type="match status" value="1"/>
</dbReference>
<evidence type="ECO:0000259" key="2">
    <source>
        <dbReference type="Pfam" id="PF01370"/>
    </source>
</evidence>
<feature type="domain" description="NAD-dependent epimerase/dehydratase" evidence="2">
    <location>
        <begin position="4"/>
        <end position="247"/>
    </location>
</feature>
<dbReference type="PRINTS" id="PR01713">
    <property type="entry name" value="NUCEPIMERASE"/>
</dbReference>
<dbReference type="PANTHER" id="PTHR43000">
    <property type="entry name" value="DTDP-D-GLUCOSE 4,6-DEHYDRATASE-RELATED"/>
    <property type="match status" value="1"/>
</dbReference>